<dbReference type="PROSITE" id="PS50031">
    <property type="entry name" value="EH"/>
    <property type="match status" value="1"/>
</dbReference>
<dbReference type="AlphaFoldDB" id="E4XNR5"/>
<reference evidence="3" key="1">
    <citation type="journal article" date="2010" name="Science">
        <title>Plasticity of animal genome architecture unmasked by rapid evolution of a pelagic tunicate.</title>
        <authorList>
            <person name="Denoeud F."/>
            <person name="Henriet S."/>
            <person name="Mungpakdee S."/>
            <person name="Aury J.M."/>
            <person name="Da Silva C."/>
            <person name="Brinkmann H."/>
            <person name="Mikhaleva J."/>
            <person name="Olsen L.C."/>
            <person name="Jubin C."/>
            <person name="Canestro C."/>
            <person name="Bouquet J.M."/>
            <person name="Danks G."/>
            <person name="Poulain J."/>
            <person name="Campsteijn C."/>
            <person name="Adamski M."/>
            <person name="Cross I."/>
            <person name="Yadetie F."/>
            <person name="Muffato M."/>
            <person name="Louis A."/>
            <person name="Butcher S."/>
            <person name="Tsagkogeorga G."/>
            <person name="Konrad A."/>
            <person name="Singh S."/>
            <person name="Jensen M.F."/>
            <person name="Cong E.H."/>
            <person name="Eikeseth-Otteraa H."/>
            <person name="Noel B."/>
            <person name="Anthouard V."/>
            <person name="Porcel B.M."/>
            <person name="Kachouri-Lafond R."/>
            <person name="Nishino A."/>
            <person name="Ugolini M."/>
            <person name="Chourrout P."/>
            <person name="Nishida H."/>
            <person name="Aasland R."/>
            <person name="Huzurbazar S."/>
            <person name="Westhof E."/>
            <person name="Delsuc F."/>
            <person name="Lehrach H."/>
            <person name="Reinhardt R."/>
            <person name="Weissenbach J."/>
            <person name="Roy S.W."/>
            <person name="Artiguenave F."/>
            <person name="Postlethwait J.H."/>
            <person name="Manak J.R."/>
            <person name="Thompson E.M."/>
            <person name="Jaillon O."/>
            <person name="Du Pasquier L."/>
            <person name="Boudinot P."/>
            <person name="Liberles D.A."/>
            <person name="Volff J.N."/>
            <person name="Philippe H."/>
            <person name="Lenhard B."/>
            <person name="Roest Crollius H."/>
            <person name="Wincker P."/>
            <person name="Chourrout D."/>
        </authorList>
    </citation>
    <scope>NUCLEOTIDE SEQUENCE [LARGE SCALE GENOMIC DNA]</scope>
</reference>
<evidence type="ECO:0000259" key="2">
    <source>
        <dbReference type="PROSITE" id="PS50031"/>
    </source>
</evidence>
<evidence type="ECO:0000256" key="1">
    <source>
        <dbReference type="SAM" id="MobiDB-lite"/>
    </source>
</evidence>
<dbReference type="InParanoid" id="E4XNR5"/>
<feature type="compositionally biased region" description="Basic and acidic residues" evidence="1">
    <location>
        <begin position="479"/>
        <end position="493"/>
    </location>
</feature>
<dbReference type="OrthoDB" id="524326at2759"/>
<gene>
    <name evidence="3" type="ORF">GSOID_T00016667001</name>
</gene>
<dbReference type="Pfam" id="PF25999">
    <property type="entry name" value="SYNRG_C"/>
    <property type="match status" value="1"/>
</dbReference>
<protein>
    <recommendedName>
        <fullName evidence="2">EH domain-containing protein</fullName>
    </recommendedName>
</protein>
<dbReference type="EMBL" id="FN653085">
    <property type="protein sequence ID" value="CBY11503.1"/>
    <property type="molecule type" value="Genomic_DNA"/>
</dbReference>
<proteinExistence type="predicted"/>
<feature type="domain" description="EH" evidence="2">
    <location>
        <begin position="66"/>
        <end position="125"/>
    </location>
</feature>
<feature type="compositionally biased region" description="Acidic residues" evidence="1">
    <location>
        <begin position="432"/>
        <end position="445"/>
    </location>
</feature>
<organism evidence="3">
    <name type="scientific">Oikopleura dioica</name>
    <name type="common">Tunicate</name>
    <dbReference type="NCBI Taxonomy" id="34765"/>
    <lineage>
        <taxon>Eukaryota</taxon>
        <taxon>Metazoa</taxon>
        <taxon>Chordata</taxon>
        <taxon>Tunicata</taxon>
        <taxon>Appendicularia</taxon>
        <taxon>Copelata</taxon>
        <taxon>Oikopleuridae</taxon>
        <taxon>Oikopleura</taxon>
    </lineage>
</organism>
<dbReference type="PANTHER" id="PTHR15463">
    <property type="entry name" value="AP1 GAMMA SUBUNIT BINDING PROTEIN 1"/>
    <property type="match status" value="1"/>
</dbReference>
<accession>E4XNR5</accession>
<dbReference type="Pfam" id="PF12763">
    <property type="entry name" value="EH"/>
    <property type="match status" value="1"/>
</dbReference>
<dbReference type="InterPro" id="IPR059024">
    <property type="entry name" value="SYNRG_C"/>
</dbReference>
<dbReference type="InterPro" id="IPR039656">
    <property type="entry name" value="SYNRG"/>
</dbReference>
<evidence type="ECO:0000313" key="4">
    <source>
        <dbReference type="Proteomes" id="UP000001307"/>
    </source>
</evidence>
<keyword evidence="4" id="KW-1185">Reference proteome</keyword>
<sequence>MELNKKFRDSLDLGRTAGAARFKKIENVQQILWIQNNQIPPFYIEVLQYVSCTTSGQAIDPNLLFPLLVCSRLPQDVLGQIWSVCNQTFPGQLTLQEFFAAMALVAIRQQNNSAQISLQAIADFPCVPNFFNFRPEPVQQSQQQASSHKIQEPIVDDLEDDDEFGDFAESTGELQASYAPTIKSFDIVTPIDSFHKERANHEIKITENTQSYGNNQQKNEDKVNRASIQVVPVQPEFSFPVSAPVPSGFVDQAQIDPEPVSMEKRDIYAALRDIQGPSESEELPELEQPVFQAAPVNQNVGDEEDDDFGDFEEAKEIAISEQIQNQNFKKPAIPKVLSLDIQKFEKIARDTPSPSEPVYDPFALSFNAGEKQISQMAKTMSSDFDLLAGLDFGTPSEPVQPIEAPTTEDRLAQVLSLDLPDLQETQNRSVNEDDEEIKEENEEISSPENENMPSWDIITNNEVESKSRSESECPSVSVDHSEVQENEPVEEKSAPAAPIHEQKSTKVPKRRSLLSKAEPVWKKLLKECFRVVRITHDVFKGAEPKIITEILLAKEGQDYLANVCSIYLASYRYLSALRHFGFAVTSEMKEIDSMWESLADLVQNHSKTLELPFAKVRPITRDCKICLHKCKEDYHSICKCMYVEIIKEDLPDFRLTS</sequence>
<dbReference type="PANTHER" id="PTHR15463:SF2">
    <property type="entry name" value="SYNERGIN GAMMA"/>
    <property type="match status" value="1"/>
</dbReference>
<dbReference type="InterPro" id="IPR011992">
    <property type="entry name" value="EF-hand-dom_pair"/>
</dbReference>
<feature type="region of interest" description="Disordered" evidence="1">
    <location>
        <begin position="389"/>
        <end position="508"/>
    </location>
</feature>
<evidence type="ECO:0000313" key="3">
    <source>
        <dbReference type="EMBL" id="CBY11503.1"/>
    </source>
</evidence>
<name>E4XNR5_OIKDI</name>
<dbReference type="GO" id="GO:0030130">
    <property type="term" value="C:clathrin coat of trans-Golgi network vesicle"/>
    <property type="evidence" value="ECO:0007669"/>
    <property type="project" value="TreeGrafter"/>
</dbReference>
<dbReference type="InterPro" id="IPR000261">
    <property type="entry name" value="EH_dom"/>
</dbReference>
<dbReference type="Proteomes" id="UP000001307">
    <property type="component" value="Unassembled WGS sequence"/>
</dbReference>
<dbReference type="SUPFAM" id="SSF47473">
    <property type="entry name" value="EF-hand"/>
    <property type="match status" value="1"/>
</dbReference>
<dbReference type="Gene3D" id="1.10.238.10">
    <property type="entry name" value="EF-hand"/>
    <property type="match status" value="1"/>
</dbReference>